<evidence type="ECO:0000256" key="4">
    <source>
        <dbReference type="ARBA" id="ARBA00022989"/>
    </source>
</evidence>
<comment type="subcellular location">
    <subcellularLocation>
        <location evidence="1">Membrane</location>
        <topology evidence="1">Multi-pass membrane protein</topology>
    </subcellularLocation>
</comment>
<sequence>MATEVKIPENIFDSELQKLEALQAETEEAINKYKRILKEFNEVQENVEKKTLEQNKQITTMRKISRRASVSQEKKSAAAKVIAQSQAESQSYKSLFPSKGNFPIRLLIGNCNVRMLKPADRQEYKLDYNRMCRSHSFLFILINALFFFFPITFLDTLWCVYNVYFYVTITLREHILLSNGSHIRTWWIIHHYICMFLFFLIALTPKSDSLASFRHYVYLLGVYEGVVNYYQSTYQRNRVYALTSLNKIDDMEVVNHDSAPIHYNLSITRILPLLILGYILQFAQGTYTIYLYIQLRNSTLWTLPLIGLILISLAIGNFSTAIIKFCKSEGGKKIDYIPEWSPQFFYGSNVPSAEETPSPTNGDQPLPSASPTTESVRRFDKVTKKAKKAG</sequence>
<evidence type="ECO:0000256" key="8">
    <source>
        <dbReference type="SAM" id="Phobius"/>
    </source>
</evidence>
<feature type="coiled-coil region" evidence="6">
    <location>
        <begin position="12"/>
        <end position="53"/>
    </location>
</feature>
<protein>
    <submittedName>
        <fullName evidence="9">Transmembrane protein 120B</fullName>
    </submittedName>
</protein>
<feature type="transmembrane region" description="Helical" evidence="8">
    <location>
        <begin position="299"/>
        <end position="323"/>
    </location>
</feature>
<dbReference type="InterPro" id="IPR012926">
    <property type="entry name" value="TMEM120A/B"/>
</dbReference>
<reference evidence="9 10" key="1">
    <citation type="journal article" date="2022" name="bioRxiv">
        <title>Genomics of Preaxostyla Flagellates Illuminates Evolutionary Transitions and the Path Towards Mitochondrial Loss.</title>
        <authorList>
            <person name="Novak L.V.F."/>
            <person name="Treitli S.C."/>
            <person name="Pyrih J."/>
            <person name="Halakuc P."/>
            <person name="Pipaliya S.V."/>
            <person name="Vacek V."/>
            <person name="Brzon O."/>
            <person name="Soukal P."/>
            <person name="Eme L."/>
            <person name="Dacks J.B."/>
            <person name="Karnkowska A."/>
            <person name="Elias M."/>
            <person name="Hampl V."/>
        </authorList>
    </citation>
    <scope>NUCLEOTIDE SEQUENCE [LARGE SCALE GENOMIC DNA]</scope>
    <source>
        <strain evidence="9">NAU3</strain>
        <tissue evidence="9">Gut</tissue>
    </source>
</reference>
<dbReference type="PANTHER" id="PTHR21433:SF0">
    <property type="entry name" value="TRANSMEMBRANE PROTEIN 120 HOMOLOG"/>
    <property type="match status" value="1"/>
</dbReference>
<organism evidence="9 10">
    <name type="scientific">Blattamonas nauphoetae</name>
    <dbReference type="NCBI Taxonomy" id="2049346"/>
    <lineage>
        <taxon>Eukaryota</taxon>
        <taxon>Metamonada</taxon>
        <taxon>Preaxostyla</taxon>
        <taxon>Oxymonadida</taxon>
        <taxon>Blattamonas</taxon>
    </lineage>
</organism>
<evidence type="ECO:0000256" key="6">
    <source>
        <dbReference type="SAM" id="Coils"/>
    </source>
</evidence>
<feature type="region of interest" description="Disordered" evidence="7">
    <location>
        <begin position="348"/>
        <end position="390"/>
    </location>
</feature>
<keyword evidence="4 8" id="KW-1133">Transmembrane helix</keyword>
<keyword evidence="5 8" id="KW-0472">Membrane</keyword>
<feature type="transmembrane region" description="Helical" evidence="8">
    <location>
        <begin position="185"/>
        <end position="204"/>
    </location>
</feature>
<dbReference type="Proteomes" id="UP001281761">
    <property type="component" value="Unassembled WGS sequence"/>
</dbReference>
<dbReference type="PANTHER" id="PTHR21433">
    <property type="entry name" value="TRANSMEMBRANE PROTEIN INDUCED BY TUMOR NECROSIS FACTOR ALPHA"/>
    <property type="match status" value="1"/>
</dbReference>
<dbReference type="EMBL" id="JARBJD010000412">
    <property type="protein sequence ID" value="KAK2942389.1"/>
    <property type="molecule type" value="Genomic_DNA"/>
</dbReference>
<dbReference type="Pfam" id="PF07851">
    <property type="entry name" value="TMEM120A-B"/>
    <property type="match status" value="1"/>
</dbReference>
<comment type="caution">
    <text evidence="9">The sequence shown here is derived from an EMBL/GenBank/DDBJ whole genome shotgun (WGS) entry which is preliminary data.</text>
</comment>
<feature type="compositionally biased region" description="Polar residues" evidence="7">
    <location>
        <begin position="349"/>
        <end position="374"/>
    </location>
</feature>
<evidence type="ECO:0000256" key="2">
    <source>
        <dbReference type="ARBA" id="ARBA00009700"/>
    </source>
</evidence>
<evidence type="ECO:0000256" key="7">
    <source>
        <dbReference type="SAM" id="MobiDB-lite"/>
    </source>
</evidence>
<proteinExistence type="inferred from homology"/>
<evidence type="ECO:0000313" key="10">
    <source>
        <dbReference type="Proteomes" id="UP001281761"/>
    </source>
</evidence>
<feature type="transmembrane region" description="Helical" evidence="8">
    <location>
        <begin position="137"/>
        <end position="165"/>
    </location>
</feature>
<evidence type="ECO:0000256" key="1">
    <source>
        <dbReference type="ARBA" id="ARBA00004141"/>
    </source>
</evidence>
<comment type="similarity">
    <text evidence="2">Belongs to the TMEM120 family.</text>
</comment>
<feature type="transmembrane region" description="Helical" evidence="8">
    <location>
        <begin position="270"/>
        <end position="293"/>
    </location>
</feature>
<keyword evidence="10" id="KW-1185">Reference proteome</keyword>
<name>A0ABQ9WSA9_9EUKA</name>
<evidence type="ECO:0000256" key="3">
    <source>
        <dbReference type="ARBA" id="ARBA00022692"/>
    </source>
</evidence>
<keyword evidence="6" id="KW-0175">Coiled coil</keyword>
<evidence type="ECO:0000313" key="9">
    <source>
        <dbReference type="EMBL" id="KAK2942389.1"/>
    </source>
</evidence>
<keyword evidence="3 8" id="KW-0812">Transmembrane</keyword>
<gene>
    <name evidence="9" type="ORF">BLNAU_22700</name>
</gene>
<accession>A0ABQ9WSA9</accession>
<evidence type="ECO:0000256" key="5">
    <source>
        <dbReference type="ARBA" id="ARBA00023136"/>
    </source>
</evidence>